<proteinExistence type="predicted"/>
<reference evidence="2" key="1">
    <citation type="submission" date="2022-11" db="UniProtKB">
        <authorList>
            <consortium name="WormBaseParasite"/>
        </authorList>
    </citation>
    <scope>IDENTIFICATION</scope>
</reference>
<dbReference type="Proteomes" id="UP000887579">
    <property type="component" value="Unplaced"/>
</dbReference>
<sequence>MTTDSNCCCMHVKTCATLVAIIGIIWSILQIFAVFLLWWYVPMSIILLITYIFVLVGVSKQLPGFLLPAEIILGINLAISILIIVGLIIVGAILPEGIVESYNNNGRTLDEARTVVRIAFFVSAFIVLLASSYTIFSFIVIHKARKWISENEGTSYRAP</sequence>
<protein>
    <submittedName>
        <fullName evidence="2">Uncharacterized protein</fullName>
    </submittedName>
</protein>
<organism evidence="1 2">
    <name type="scientific">Panagrolaimus sp. ES5</name>
    <dbReference type="NCBI Taxonomy" id="591445"/>
    <lineage>
        <taxon>Eukaryota</taxon>
        <taxon>Metazoa</taxon>
        <taxon>Ecdysozoa</taxon>
        <taxon>Nematoda</taxon>
        <taxon>Chromadorea</taxon>
        <taxon>Rhabditida</taxon>
        <taxon>Tylenchina</taxon>
        <taxon>Panagrolaimomorpha</taxon>
        <taxon>Panagrolaimoidea</taxon>
        <taxon>Panagrolaimidae</taxon>
        <taxon>Panagrolaimus</taxon>
    </lineage>
</organism>
<dbReference type="WBParaSite" id="ES5_v2.g24081.t1">
    <property type="protein sequence ID" value="ES5_v2.g24081.t1"/>
    <property type="gene ID" value="ES5_v2.g24081"/>
</dbReference>
<evidence type="ECO:0000313" key="1">
    <source>
        <dbReference type="Proteomes" id="UP000887579"/>
    </source>
</evidence>
<evidence type="ECO:0000313" key="2">
    <source>
        <dbReference type="WBParaSite" id="ES5_v2.g24081.t1"/>
    </source>
</evidence>
<accession>A0AC34G2V8</accession>
<name>A0AC34G2V8_9BILA</name>